<dbReference type="EMBL" id="RCMK01000755">
    <property type="protein sequence ID" value="KAG2913508.1"/>
    <property type="molecule type" value="Genomic_DNA"/>
</dbReference>
<dbReference type="EMBL" id="RCMI01000770">
    <property type="protein sequence ID" value="KAG2898223.1"/>
    <property type="molecule type" value="Genomic_DNA"/>
</dbReference>
<evidence type="ECO:0000313" key="4">
    <source>
        <dbReference type="Proteomes" id="UP000736787"/>
    </source>
</evidence>
<accession>A0A8T1C352</accession>
<evidence type="ECO:0000313" key="3">
    <source>
        <dbReference type="EMBL" id="KAG2913508.1"/>
    </source>
</evidence>
<gene>
    <name evidence="2" type="ORF">PC115_g16906</name>
    <name evidence="3" type="ORF">PC117_g18557</name>
</gene>
<proteinExistence type="predicted"/>
<evidence type="ECO:0000256" key="1">
    <source>
        <dbReference type="SAM" id="MobiDB-lite"/>
    </source>
</evidence>
<evidence type="ECO:0000313" key="2">
    <source>
        <dbReference type="EMBL" id="KAG2898223.1"/>
    </source>
</evidence>
<reference evidence="3" key="1">
    <citation type="submission" date="2018-10" db="EMBL/GenBank/DDBJ databases">
        <title>Effector identification in a new, highly contiguous assembly of the strawberry crown rot pathogen Phytophthora cactorum.</title>
        <authorList>
            <person name="Armitage A.D."/>
            <person name="Nellist C.F."/>
            <person name="Bates H."/>
            <person name="Vickerstaff R.J."/>
            <person name="Harrison R.J."/>
        </authorList>
    </citation>
    <scope>NUCLEOTIDE SEQUENCE</scope>
    <source>
        <strain evidence="2">4032</strain>
        <strain evidence="3">4040</strain>
    </source>
</reference>
<sequence length="265" mass="29877">MEQRREQLRTRSQQWHTQRGMELGELQQNKEDITVFGSYSRSSGNTGTGSVGVTCFGTKYLRACHQSYRKTTKLSERVDLALDSHTMSSIMTNCRHGFARSRCRSPTDVLPLREYRQDRLLSPGAYERHVMMDGGCSVVIVSPPVQHKERRPRRQEQVRSRDDREASEADRHSDGHTATNSPAPSSVCSPTAEDVSHHNGATEIYDFDDGVASATPLKLQLGDRTQHMSDQHFSDTVTEARLPPSSRSSTLRQPVVESRKHQTPQ</sequence>
<feature type="compositionally biased region" description="Polar residues" evidence="1">
    <location>
        <begin position="176"/>
        <end position="189"/>
    </location>
</feature>
<feature type="region of interest" description="Disordered" evidence="1">
    <location>
        <begin position="141"/>
        <end position="195"/>
    </location>
</feature>
<feature type="compositionally biased region" description="Low complexity" evidence="1">
    <location>
        <begin position="241"/>
        <end position="252"/>
    </location>
</feature>
<comment type="caution">
    <text evidence="3">The sequence shown here is derived from an EMBL/GenBank/DDBJ whole genome shotgun (WGS) entry which is preliminary data.</text>
</comment>
<dbReference type="AlphaFoldDB" id="A0A8T1C352"/>
<organism evidence="3 4">
    <name type="scientific">Phytophthora cactorum</name>
    <dbReference type="NCBI Taxonomy" id="29920"/>
    <lineage>
        <taxon>Eukaryota</taxon>
        <taxon>Sar</taxon>
        <taxon>Stramenopiles</taxon>
        <taxon>Oomycota</taxon>
        <taxon>Peronosporomycetes</taxon>
        <taxon>Peronosporales</taxon>
        <taxon>Peronosporaceae</taxon>
        <taxon>Phytophthora</taxon>
    </lineage>
</organism>
<dbReference type="Proteomes" id="UP000774804">
    <property type="component" value="Unassembled WGS sequence"/>
</dbReference>
<feature type="compositionally biased region" description="Basic and acidic residues" evidence="1">
    <location>
        <begin position="224"/>
        <end position="233"/>
    </location>
</feature>
<feature type="compositionally biased region" description="Basic and acidic residues" evidence="1">
    <location>
        <begin position="154"/>
        <end position="175"/>
    </location>
</feature>
<protein>
    <submittedName>
        <fullName evidence="3">Uncharacterized protein</fullName>
    </submittedName>
</protein>
<feature type="region of interest" description="Disordered" evidence="1">
    <location>
        <begin position="1"/>
        <end position="22"/>
    </location>
</feature>
<dbReference type="Proteomes" id="UP000736787">
    <property type="component" value="Unassembled WGS sequence"/>
</dbReference>
<name>A0A8T1C352_9STRA</name>
<feature type="region of interest" description="Disordered" evidence="1">
    <location>
        <begin position="223"/>
        <end position="265"/>
    </location>
</feature>